<reference evidence="1 2" key="1">
    <citation type="journal article" date="2019" name="Int. J. Syst. Evol. Microbiol.">
        <title>The Global Catalogue of Microorganisms (GCM) 10K type strain sequencing project: providing services to taxonomists for standard genome sequencing and annotation.</title>
        <authorList>
            <consortium name="The Broad Institute Genomics Platform"/>
            <consortium name="The Broad Institute Genome Sequencing Center for Infectious Disease"/>
            <person name="Wu L."/>
            <person name="Ma J."/>
        </authorList>
    </citation>
    <scope>NUCLEOTIDE SEQUENCE [LARGE SCALE GENOMIC DNA]</scope>
    <source>
        <strain evidence="1 2">JCM 14924</strain>
    </source>
</reference>
<dbReference type="Proteomes" id="UP001501391">
    <property type="component" value="Unassembled WGS sequence"/>
</dbReference>
<evidence type="ECO:0000313" key="2">
    <source>
        <dbReference type="Proteomes" id="UP001501391"/>
    </source>
</evidence>
<organism evidence="1 2">
    <name type="scientific">Streptomyces bangladeshensis</name>
    <dbReference type="NCBI Taxonomy" id="295352"/>
    <lineage>
        <taxon>Bacteria</taxon>
        <taxon>Bacillati</taxon>
        <taxon>Actinomycetota</taxon>
        <taxon>Actinomycetes</taxon>
        <taxon>Kitasatosporales</taxon>
        <taxon>Streptomycetaceae</taxon>
        <taxon>Streptomyces</taxon>
    </lineage>
</organism>
<keyword evidence="2" id="KW-1185">Reference proteome</keyword>
<accession>A0ABN3C749</accession>
<gene>
    <name evidence="1" type="ORF">GCM10009787_75310</name>
</gene>
<evidence type="ECO:0000313" key="1">
    <source>
        <dbReference type="EMBL" id="GAA2205185.1"/>
    </source>
</evidence>
<name>A0ABN3C749_9ACTN</name>
<sequence>MSRTSRSRKRFGDREGLGSLGFMTAGLGRCAAAGCSLPTGCSLFTGCRVVTGCRTVTDRSALAAAR</sequence>
<dbReference type="EMBL" id="BAAAOQ010000039">
    <property type="protein sequence ID" value="GAA2205185.1"/>
    <property type="molecule type" value="Genomic_DNA"/>
</dbReference>
<comment type="caution">
    <text evidence="1">The sequence shown here is derived from an EMBL/GenBank/DDBJ whole genome shotgun (WGS) entry which is preliminary data.</text>
</comment>
<proteinExistence type="predicted"/>
<protein>
    <submittedName>
        <fullName evidence="1">Uncharacterized protein</fullName>
    </submittedName>
</protein>